<organism evidence="2 3">
    <name type="scientific">Clostridium segne</name>
    <dbReference type="NCBI Taxonomy" id="2763038"/>
    <lineage>
        <taxon>Bacteria</taxon>
        <taxon>Bacillati</taxon>
        <taxon>Bacillota</taxon>
        <taxon>Clostridia</taxon>
        <taxon>Eubacteriales</taxon>
        <taxon>Clostridiaceae</taxon>
        <taxon>Clostridium</taxon>
    </lineage>
</organism>
<protein>
    <submittedName>
        <fullName evidence="2">Uncharacterized protein</fullName>
    </submittedName>
</protein>
<evidence type="ECO:0000313" key="2">
    <source>
        <dbReference type="EMBL" id="MBC5656743.1"/>
    </source>
</evidence>
<evidence type="ECO:0000313" key="3">
    <source>
        <dbReference type="Proteomes" id="UP000653904"/>
    </source>
</evidence>
<keyword evidence="1" id="KW-0472">Membrane</keyword>
<keyword evidence="3" id="KW-1185">Reference proteome</keyword>
<accession>A0AAW3X409</accession>
<evidence type="ECO:0000256" key="1">
    <source>
        <dbReference type="SAM" id="Phobius"/>
    </source>
</evidence>
<dbReference type="EMBL" id="JACOOW010000007">
    <property type="protein sequence ID" value="MBC5656743.1"/>
    <property type="molecule type" value="Genomic_DNA"/>
</dbReference>
<feature type="transmembrane region" description="Helical" evidence="1">
    <location>
        <begin position="30"/>
        <end position="54"/>
    </location>
</feature>
<comment type="caution">
    <text evidence="2">The sequence shown here is derived from an EMBL/GenBank/DDBJ whole genome shotgun (WGS) entry which is preliminary data.</text>
</comment>
<keyword evidence="1" id="KW-1133">Transmembrane helix</keyword>
<dbReference type="AlphaFoldDB" id="A0AAW3X409"/>
<dbReference type="RefSeq" id="WP_118653176.1">
    <property type="nucleotide sequence ID" value="NZ_JACOOW010000007.1"/>
</dbReference>
<proteinExistence type="predicted"/>
<sequence>MPLWLAMVLLVLSLLGIVLSHRYLQKPVQIVCVILCVLLALASAAYIGLTILFVDAVQNQPPVS</sequence>
<gene>
    <name evidence="2" type="ORF">H8S19_06640</name>
</gene>
<reference evidence="2 3" key="1">
    <citation type="submission" date="2020-08" db="EMBL/GenBank/DDBJ databases">
        <title>Genome public.</title>
        <authorList>
            <person name="Liu C."/>
            <person name="Sun Q."/>
        </authorList>
    </citation>
    <scope>NUCLEOTIDE SEQUENCE [LARGE SCALE GENOMIC DNA]</scope>
    <source>
        <strain evidence="2 3">BX14</strain>
    </source>
</reference>
<name>A0AAW3X409_9CLOT</name>
<dbReference type="Proteomes" id="UP000653904">
    <property type="component" value="Unassembled WGS sequence"/>
</dbReference>
<keyword evidence="1" id="KW-0812">Transmembrane</keyword>